<protein>
    <submittedName>
        <fullName evidence="1">Uncharacterized protein</fullName>
    </submittedName>
</protein>
<reference evidence="2" key="1">
    <citation type="journal article" date="2019" name="Int. J. Syst. Evol. Microbiol.">
        <title>The Global Catalogue of Microorganisms (GCM) 10K type strain sequencing project: providing services to taxonomists for standard genome sequencing and annotation.</title>
        <authorList>
            <consortium name="The Broad Institute Genomics Platform"/>
            <consortium name="The Broad Institute Genome Sequencing Center for Infectious Disease"/>
            <person name="Wu L."/>
            <person name="Ma J."/>
        </authorList>
    </citation>
    <scope>NUCLEOTIDE SEQUENCE [LARGE SCALE GENOMIC DNA]</scope>
    <source>
        <strain evidence="2">CGMCC 1.15790</strain>
    </source>
</reference>
<organism evidence="1 2">
    <name type="scientific">Aliibacillus thermotolerans</name>
    <dbReference type="NCBI Taxonomy" id="1834418"/>
    <lineage>
        <taxon>Bacteria</taxon>
        <taxon>Bacillati</taxon>
        <taxon>Bacillota</taxon>
        <taxon>Bacilli</taxon>
        <taxon>Bacillales</taxon>
        <taxon>Bacillaceae</taxon>
        <taxon>Aliibacillus</taxon>
    </lineage>
</organism>
<dbReference type="EMBL" id="JBHSPF010000015">
    <property type="protein sequence ID" value="MFC5627793.1"/>
    <property type="molecule type" value="Genomic_DNA"/>
</dbReference>
<accession>A0ABW0U315</accession>
<sequence length="184" mass="22158">MNEHFGFFYKDEHQFVRMNGCHVKEWKRAVQDTLNDVIFKAMSYPLQERSQDVLIELLKSRWLTLSPQWFRNRTEYYLWLVHISSGLLPFLEKEAGQWSGWFQYRKHVRDEKAFTVPMIRRCNTRVLYVFEKERTTLLNMAEAIAFQRISNHQSSHSLIHIHSIEDGKSVTFRYRTIDQRKQGG</sequence>
<keyword evidence="2" id="KW-1185">Reference proteome</keyword>
<comment type="caution">
    <text evidence="1">The sequence shown here is derived from an EMBL/GenBank/DDBJ whole genome shotgun (WGS) entry which is preliminary data.</text>
</comment>
<evidence type="ECO:0000313" key="1">
    <source>
        <dbReference type="EMBL" id="MFC5627793.1"/>
    </source>
</evidence>
<name>A0ABW0U315_9BACI</name>
<dbReference type="RefSeq" id="WP_270896371.1">
    <property type="nucleotide sequence ID" value="NZ_JBHSPF010000015.1"/>
</dbReference>
<evidence type="ECO:0000313" key="2">
    <source>
        <dbReference type="Proteomes" id="UP001596143"/>
    </source>
</evidence>
<proteinExistence type="predicted"/>
<gene>
    <name evidence="1" type="ORF">ACFPTR_02655</name>
</gene>
<dbReference type="Proteomes" id="UP001596143">
    <property type="component" value="Unassembled WGS sequence"/>
</dbReference>